<dbReference type="PROSITE" id="PS01124">
    <property type="entry name" value="HTH_ARAC_FAMILY_2"/>
    <property type="match status" value="1"/>
</dbReference>
<evidence type="ECO:0000256" key="1">
    <source>
        <dbReference type="ARBA" id="ARBA00023015"/>
    </source>
</evidence>
<dbReference type="SMART" id="SM00871">
    <property type="entry name" value="AraC_E_bind"/>
    <property type="match status" value="1"/>
</dbReference>
<proteinExistence type="predicted"/>
<keyword evidence="3" id="KW-0804">Transcription</keyword>
<dbReference type="InterPro" id="IPR029442">
    <property type="entry name" value="GyrI-like"/>
</dbReference>
<dbReference type="InterPro" id="IPR018062">
    <property type="entry name" value="HTH_AraC-typ_CS"/>
</dbReference>
<sequence>MVKAGKAGYEKRMQKVCGYIARHLDEELTVGRLSEVAAFSRFHFHRQFSGYMGVSVARYIQLLRLKRASYQLAFEADARVIDIALDAGFDYPESFARAFKKEFGQSPSEFRREPRWQAWSQAYSHLQGDRNLDRRQDLDMNVEVVNFPEVRIAVLEHRGAPELVNESAGQFRSWRIETGLSPITSCRTFGLVYDNPECTPPEKFRFDICGEIKQSEPEYSHGIVEKHIPGGRCALVRHTGSHDNIGDPVRYLYGQWLPESGEELRNFPCFFHYLNFFPEVAEHELITDIYLPLK</sequence>
<dbReference type="SUPFAM" id="SSF46689">
    <property type="entry name" value="Homeodomain-like"/>
    <property type="match status" value="2"/>
</dbReference>
<dbReference type="PANTHER" id="PTHR40055:SF1">
    <property type="entry name" value="TRANSCRIPTIONAL REGULATOR YGIV-RELATED"/>
    <property type="match status" value="1"/>
</dbReference>
<evidence type="ECO:0000256" key="3">
    <source>
        <dbReference type="ARBA" id="ARBA00023163"/>
    </source>
</evidence>
<gene>
    <name evidence="5" type="ORF">M3P05_06570</name>
</gene>
<dbReference type="SMART" id="SM00342">
    <property type="entry name" value="HTH_ARAC"/>
    <property type="match status" value="1"/>
</dbReference>
<dbReference type="InterPro" id="IPR050908">
    <property type="entry name" value="SmbC-like"/>
</dbReference>
<evidence type="ECO:0000256" key="2">
    <source>
        <dbReference type="ARBA" id="ARBA00023125"/>
    </source>
</evidence>
<dbReference type="SUPFAM" id="SSF55136">
    <property type="entry name" value="Probable bacterial effector-binding domain"/>
    <property type="match status" value="1"/>
</dbReference>
<protein>
    <submittedName>
        <fullName evidence="5">AraC family transcriptional regulator</fullName>
    </submittedName>
</protein>
<dbReference type="InterPro" id="IPR011256">
    <property type="entry name" value="Reg_factor_effector_dom_sf"/>
</dbReference>
<keyword evidence="6" id="KW-1185">Reference proteome</keyword>
<organism evidence="5 6">
    <name type="scientific">Parendozoicomonas callyspongiae</name>
    <dbReference type="NCBI Taxonomy" id="2942213"/>
    <lineage>
        <taxon>Bacteria</taxon>
        <taxon>Pseudomonadati</taxon>
        <taxon>Pseudomonadota</taxon>
        <taxon>Gammaproteobacteria</taxon>
        <taxon>Oceanospirillales</taxon>
        <taxon>Endozoicomonadaceae</taxon>
        <taxon>Parendozoicomonas</taxon>
    </lineage>
</organism>
<dbReference type="RefSeq" id="WP_249698657.1">
    <property type="nucleotide sequence ID" value="NZ_JAMFLX010000006.1"/>
</dbReference>
<dbReference type="PROSITE" id="PS00041">
    <property type="entry name" value="HTH_ARAC_FAMILY_1"/>
    <property type="match status" value="1"/>
</dbReference>
<comment type="caution">
    <text evidence="5">The sequence shown here is derived from an EMBL/GenBank/DDBJ whole genome shotgun (WGS) entry which is preliminary data.</text>
</comment>
<dbReference type="Pfam" id="PF12833">
    <property type="entry name" value="HTH_18"/>
    <property type="match status" value="1"/>
</dbReference>
<dbReference type="PANTHER" id="PTHR40055">
    <property type="entry name" value="TRANSCRIPTIONAL REGULATOR YGIV-RELATED"/>
    <property type="match status" value="1"/>
</dbReference>
<name>A0ABT0PE74_9GAMM</name>
<accession>A0ABT0PE74</accession>
<dbReference type="InterPro" id="IPR010499">
    <property type="entry name" value="AraC_E-bd"/>
</dbReference>
<dbReference type="PRINTS" id="PR00032">
    <property type="entry name" value="HTHARAC"/>
</dbReference>
<dbReference type="Pfam" id="PF06445">
    <property type="entry name" value="GyrI-like"/>
    <property type="match status" value="1"/>
</dbReference>
<keyword evidence="2" id="KW-0238">DNA-binding</keyword>
<keyword evidence="1" id="KW-0805">Transcription regulation</keyword>
<dbReference type="Proteomes" id="UP001203338">
    <property type="component" value="Unassembled WGS sequence"/>
</dbReference>
<evidence type="ECO:0000313" key="5">
    <source>
        <dbReference type="EMBL" id="MCL6269603.1"/>
    </source>
</evidence>
<feature type="domain" description="HTH araC/xylS-type" evidence="4">
    <location>
        <begin position="14"/>
        <end position="113"/>
    </location>
</feature>
<dbReference type="Gene3D" id="1.10.10.60">
    <property type="entry name" value="Homeodomain-like"/>
    <property type="match status" value="2"/>
</dbReference>
<evidence type="ECO:0000259" key="4">
    <source>
        <dbReference type="PROSITE" id="PS01124"/>
    </source>
</evidence>
<dbReference type="EMBL" id="JAMFLX010000006">
    <property type="protein sequence ID" value="MCL6269603.1"/>
    <property type="molecule type" value="Genomic_DNA"/>
</dbReference>
<dbReference type="InterPro" id="IPR009057">
    <property type="entry name" value="Homeodomain-like_sf"/>
</dbReference>
<dbReference type="Gene3D" id="3.20.80.10">
    <property type="entry name" value="Regulatory factor, effector binding domain"/>
    <property type="match status" value="1"/>
</dbReference>
<evidence type="ECO:0000313" key="6">
    <source>
        <dbReference type="Proteomes" id="UP001203338"/>
    </source>
</evidence>
<dbReference type="InterPro" id="IPR020449">
    <property type="entry name" value="Tscrpt_reg_AraC-type_HTH"/>
</dbReference>
<reference evidence="5 6" key="1">
    <citation type="submission" date="2022-05" db="EMBL/GenBank/DDBJ databases">
        <authorList>
            <person name="Park J.-S."/>
        </authorList>
    </citation>
    <scope>NUCLEOTIDE SEQUENCE [LARGE SCALE GENOMIC DNA]</scope>
    <source>
        <strain evidence="5 6">2012CJ34-2</strain>
    </source>
</reference>
<dbReference type="InterPro" id="IPR018060">
    <property type="entry name" value="HTH_AraC"/>
</dbReference>